<dbReference type="PROSITE" id="PS51841">
    <property type="entry name" value="LTD"/>
    <property type="match status" value="1"/>
</dbReference>
<name>A0A516GCI3_9MICO</name>
<dbReference type="InterPro" id="IPR047971">
    <property type="entry name" value="ExeM-like"/>
</dbReference>
<dbReference type="InterPro" id="IPR006311">
    <property type="entry name" value="TAT_signal"/>
</dbReference>
<dbReference type="CDD" id="cd10283">
    <property type="entry name" value="MnuA_DNase1-like"/>
    <property type="match status" value="1"/>
</dbReference>
<keyword evidence="1" id="KW-0732">Signal</keyword>
<dbReference type="Pfam" id="PF00932">
    <property type="entry name" value="LTD"/>
    <property type="match status" value="1"/>
</dbReference>
<dbReference type="KEGG" id="orz:FNH13_13565"/>
<evidence type="ECO:0000259" key="2">
    <source>
        <dbReference type="PROSITE" id="PS51841"/>
    </source>
</evidence>
<dbReference type="SUPFAM" id="SSF56219">
    <property type="entry name" value="DNase I-like"/>
    <property type="match status" value="1"/>
</dbReference>
<accession>A0A516GCI3</accession>
<dbReference type="NCBIfam" id="NF033681">
    <property type="entry name" value="ExeM_NucH_DNase"/>
    <property type="match status" value="1"/>
</dbReference>
<dbReference type="InterPro" id="IPR036415">
    <property type="entry name" value="Lamin_tail_dom_sf"/>
</dbReference>
<keyword evidence="3" id="KW-0255">Endonuclease</keyword>
<dbReference type="PANTHER" id="PTHR42834">
    <property type="entry name" value="ENDONUCLEASE/EXONUCLEASE/PHOSPHATASE FAMILY PROTEIN (AFU_ORTHOLOGUE AFUA_3G09210)"/>
    <property type="match status" value="1"/>
</dbReference>
<dbReference type="OrthoDB" id="1016457at2"/>
<dbReference type="Proteomes" id="UP000315395">
    <property type="component" value="Chromosome"/>
</dbReference>
<dbReference type="InterPro" id="IPR036691">
    <property type="entry name" value="Endo/exonu/phosph_ase_sf"/>
</dbReference>
<gene>
    <name evidence="3" type="ORF">FNH13_13565</name>
</gene>
<evidence type="ECO:0000256" key="1">
    <source>
        <dbReference type="SAM" id="SignalP"/>
    </source>
</evidence>
<dbReference type="Pfam" id="PF03372">
    <property type="entry name" value="Exo_endo_phos"/>
    <property type="match status" value="1"/>
</dbReference>
<dbReference type="Gene3D" id="3.60.10.10">
    <property type="entry name" value="Endonuclease/exonuclease/phosphatase"/>
    <property type="match status" value="1"/>
</dbReference>
<dbReference type="GO" id="GO:0004519">
    <property type="term" value="F:endonuclease activity"/>
    <property type="evidence" value="ECO:0007669"/>
    <property type="project" value="UniProtKB-KW"/>
</dbReference>
<feature type="domain" description="LTD" evidence="2">
    <location>
        <begin position="38"/>
        <end position="155"/>
    </location>
</feature>
<keyword evidence="3" id="KW-0378">Hydrolase</keyword>
<dbReference type="Pfam" id="PF04122">
    <property type="entry name" value="CW_binding_2"/>
    <property type="match status" value="3"/>
</dbReference>
<dbReference type="PROSITE" id="PS51318">
    <property type="entry name" value="TAT"/>
    <property type="match status" value="1"/>
</dbReference>
<dbReference type="InterPro" id="IPR007253">
    <property type="entry name" value="Cell_wall-bd_2"/>
</dbReference>
<evidence type="ECO:0000313" key="4">
    <source>
        <dbReference type="Proteomes" id="UP000315395"/>
    </source>
</evidence>
<keyword evidence="3" id="KW-0540">Nuclease</keyword>
<keyword evidence="4" id="KW-1185">Reference proteome</keyword>
<feature type="signal peptide" evidence="1">
    <location>
        <begin position="1"/>
        <end position="31"/>
    </location>
</feature>
<dbReference type="InterPro" id="IPR001322">
    <property type="entry name" value="Lamin_tail_dom"/>
</dbReference>
<dbReference type="CDD" id="cd04486">
    <property type="entry name" value="YhcR_OBF_like"/>
    <property type="match status" value="1"/>
</dbReference>
<dbReference type="PANTHER" id="PTHR42834:SF1">
    <property type="entry name" value="ENDONUCLEASE_EXONUCLEASE_PHOSPHATASE FAMILY PROTEIN (AFU_ORTHOLOGUE AFUA_3G09210)"/>
    <property type="match status" value="1"/>
</dbReference>
<feature type="chain" id="PRO_5022193594" evidence="1">
    <location>
        <begin position="32"/>
        <end position="1294"/>
    </location>
</feature>
<protein>
    <submittedName>
        <fullName evidence="3">ExeM/NucH family extracellular endonuclease</fullName>
    </submittedName>
</protein>
<proteinExistence type="predicted"/>
<reference evidence="3 4" key="1">
    <citation type="submission" date="2019-07" db="EMBL/GenBank/DDBJ databases">
        <title>complete genome sequencing of Ornithinimicrobium sp. H23M54.</title>
        <authorList>
            <person name="Bae J.-W."/>
            <person name="Lee S.-Y."/>
        </authorList>
    </citation>
    <scope>NUCLEOTIDE SEQUENCE [LARGE SCALE GENOMIC DNA]</scope>
    <source>
        <strain evidence="3 4">H23M54</strain>
    </source>
</reference>
<dbReference type="SUPFAM" id="SSF74853">
    <property type="entry name" value="Lamin A/C globular tail domain"/>
    <property type="match status" value="1"/>
</dbReference>
<dbReference type="Gene3D" id="3.40.50.12090">
    <property type="match status" value="2"/>
</dbReference>
<evidence type="ECO:0000313" key="3">
    <source>
        <dbReference type="EMBL" id="QDO89228.1"/>
    </source>
</evidence>
<organism evidence="3 4">
    <name type="scientific">Ornithinimicrobium ciconiae</name>
    <dbReference type="NCBI Taxonomy" id="2594265"/>
    <lineage>
        <taxon>Bacteria</taxon>
        <taxon>Bacillati</taxon>
        <taxon>Actinomycetota</taxon>
        <taxon>Actinomycetes</taxon>
        <taxon>Micrococcales</taxon>
        <taxon>Ornithinimicrobiaceae</taxon>
        <taxon>Ornithinimicrobium</taxon>
    </lineage>
</organism>
<dbReference type="Gene3D" id="2.60.40.1260">
    <property type="entry name" value="Lamin Tail domain"/>
    <property type="match status" value="1"/>
</dbReference>
<dbReference type="InterPro" id="IPR005135">
    <property type="entry name" value="Endo/exonuclease/phosphatase"/>
</dbReference>
<sequence>MSRLTRRTRAVLAAMASVAIAGALAPGAATAITPQVPPVPAAPAPAAADSLIISEYVEGTSNNKALEIYNTGDASVDLSGYQIQGFQNGNTTVGFTLTLEGTLAPGGTYVVAHTLAAQAVLDVADLKYNLQHNGDDVVVLGTTEGEVLDSIGQIGNRPTGGWGSGDFTTQDNTMRRMASVCAGDTDPTDAYDPVTEWVGFPVDTFDGLGEHESDCVESEPQAPVINEFSIDTATPGDDVEFYEVYGEPSTDYSDLHIVQVEGDGTSNSRGSIITADTVGNTDADGFWHVDLPANRIQNGTLTLLLVEGYTDQTVIDADRDGVLDEGTGLTVVDSVAVVDGNANDLFYSETALVGGFDDLPFAPGGASRIPDGTDTDSVADWVRNDFNKAGFPGFEGPPAPGQAWNTPGQPNEVYEEEPPPPGGECGDPATAIGAVQGSGDATPISGTLVTIEGVVVGDFQEGGFNGFYVQDEGDGNPATSDGIFVHAPGAAEVSVGDQVRVTGTATEFDGLTQISTSPVIVPCATGVELPEATVLEFPLTDADKEAVEGMYVTFPADLSILEYFNYARFGEVVVGTGLDTARQFQPTALALPDSAEAIEVRDHNATHRITIDDGLSPQNPPFLRHPAGGQFTLEHTFRGGDTITDLAGVMDHRFNLYRVQPTEDAVFTAVNPRPTEVPDMEDATMTVAAFNVLNYFTDLNGRGADTPEEFDRQEVKIVSALAELDADVVGLIEIENNDDGAVATLTAALNAEVGAGTYDYVETGTIGTDEITTAFIFKPATVAPVGDFALLTTAVDDRFLDDKNRPTLAQTFEELATGEQVTVAVNHLKSKGSTCEDVGDLEDPWAGNCNGVRTDAAEAMVDWLADDPTGTGAENTLVIGDLNSYDKEDPINVFLDGGYSDLLLDHQGEYEYSYVFDGQLGYLDYAMANDALSAKVTATEAWKINADEPSVLDYDMTFKPDEQDALFEPNAFRSSDHDPILVGLDLDPTVVPDPVVVDRLSGADRYATSATIAAEFGEVGSLYLTSGQQFPDALTATAPAVRDGAPVLLTKVDKLPNVIATALDSLSPEQVYAVGGTAVISNEVLAQTQALTGAEVVRISGEDRYATASALAQARFGAADVDTVYVASGLEFADSLSAGPLAGLEDDPIVLAKSDAVPLATRAALEALDPDRIVVLGGTVAISDDVMTELESYATTVERLRGDDRYATAAVIASRIAPSENVFVASGQAFPDALSGAALAGLRQSPLLLTQQDHLPTATAAALVEREPSTVTLFGGTVAITEAVKTAIEELFAS</sequence>
<dbReference type="EMBL" id="CP041616">
    <property type="protein sequence ID" value="QDO89228.1"/>
    <property type="molecule type" value="Genomic_DNA"/>
</dbReference>